<name>A0A438G9V9_VITVI</name>
<dbReference type="AlphaFoldDB" id="A0A438G9V9"/>
<feature type="transmembrane region" description="Helical" evidence="1">
    <location>
        <begin position="12"/>
        <end position="35"/>
    </location>
</feature>
<comment type="caution">
    <text evidence="2">The sequence shown here is derived from an EMBL/GenBank/DDBJ whole genome shotgun (WGS) entry which is preliminary data.</text>
</comment>
<evidence type="ECO:0000313" key="3">
    <source>
        <dbReference type="Proteomes" id="UP000288805"/>
    </source>
</evidence>
<sequence>MASWNSTSLEIVYQVFGWTAFVSWSISFYPQCCGVELRFRGAQLDEAFVVLIYNAVLYFSSAVQRQYREKYGIGQHMLTILPGYLPSTWMLITSSWGVGLGNAIGFGSPWWWGWKRTNCLSVPFFHFFYKYVVIRFLLQMIPVAANDVAFSIHAVILTAFTLFQIAIYERGTQKVSKISIGIVSAAWLSAAVCVIIAFPNHSWLWLISVFK</sequence>
<feature type="transmembrane region" description="Helical" evidence="1">
    <location>
        <begin position="87"/>
        <end position="112"/>
    </location>
</feature>
<gene>
    <name evidence="2" type="primary">VvCHDp001269_3</name>
    <name evidence="2" type="ORF">CK203_058552</name>
</gene>
<dbReference type="EMBL" id="QGNW01000512">
    <property type="protein sequence ID" value="RVW68976.1"/>
    <property type="molecule type" value="Genomic_DNA"/>
</dbReference>
<evidence type="ECO:0000256" key="1">
    <source>
        <dbReference type="SAM" id="Phobius"/>
    </source>
</evidence>
<protein>
    <submittedName>
        <fullName evidence="2">Cystinosin-like</fullName>
    </submittedName>
</protein>
<organism evidence="2 3">
    <name type="scientific">Vitis vinifera</name>
    <name type="common">Grape</name>
    <dbReference type="NCBI Taxonomy" id="29760"/>
    <lineage>
        <taxon>Eukaryota</taxon>
        <taxon>Viridiplantae</taxon>
        <taxon>Streptophyta</taxon>
        <taxon>Embryophyta</taxon>
        <taxon>Tracheophyta</taxon>
        <taxon>Spermatophyta</taxon>
        <taxon>Magnoliopsida</taxon>
        <taxon>eudicotyledons</taxon>
        <taxon>Gunneridae</taxon>
        <taxon>Pentapetalae</taxon>
        <taxon>rosids</taxon>
        <taxon>Vitales</taxon>
        <taxon>Vitaceae</taxon>
        <taxon>Viteae</taxon>
        <taxon>Vitis</taxon>
    </lineage>
</organism>
<accession>A0A438G9V9</accession>
<feature type="transmembrane region" description="Helical" evidence="1">
    <location>
        <begin position="47"/>
        <end position="67"/>
    </location>
</feature>
<keyword evidence="1" id="KW-0812">Transmembrane</keyword>
<evidence type="ECO:0000313" key="2">
    <source>
        <dbReference type="EMBL" id="RVW68976.1"/>
    </source>
</evidence>
<dbReference type="Proteomes" id="UP000288805">
    <property type="component" value="Unassembled WGS sequence"/>
</dbReference>
<dbReference type="InterPro" id="IPR005282">
    <property type="entry name" value="LC_transporter"/>
</dbReference>
<keyword evidence="1" id="KW-0472">Membrane</keyword>
<dbReference type="PANTHER" id="PTHR13131:SF5">
    <property type="entry name" value="CYSTINOSIN"/>
    <property type="match status" value="1"/>
</dbReference>
<feature type="transmembrane region" description="Helical" evidence="1">
    <location>
        <begin position="124"/>
        <end position="142"/>
    </location>
</feature>
<feature type="transmembrane region" description="Helical" evidence="1">
    <location>
        <begin position="180"/>
        <end position="198"/>
    </location>
</feature>
<reference evidence="2 3" key="1">
    <citation type="journal article" date="2018" name="PLoS Genet.">
        <title>Population sequencing reveals clonal diversity and ancestral inbreeding in the grapevine cultivar Chardonnay.</title>
        <authorList>
            <person name="Roach M.J."/>
            <person name="Johnson D.L."/>
            <person name="Bohlmann J."/>
            <person name="van Vuuren H.J."/>
            <person name="Jones S.J."/>
            <person name="Pretorius I.S."/>
            <person name="Schmidt S.A."/>
            <person name="Borneman A.R."/>
        </authorList>
    </citation>
    <scope>NUCLEOTIDE SEQUENCE [LARGE SCALE GENOMIC DNA]</scope>
    <source>
        <strain evidence="3">cv. Chardonnay</strain>
        <tissue evidence="2">Leaf</tissue>
    </source>
</reference>
<dbReference type="PANTHER" id="PTHR13131">
    <property type="entry name" value="CYSTINOSIN"/>
    <property type="match status" value="1"/>
</dbReference>
<proteinExistence type="predicted"/>
<keyword evidence="1" id="KW-1133">Transmembrane helix</keyword>
<feature type="transmembrane region" description="Helical" evidence="1">
    <location>
        <begin position="148"/>
        <end position="168"/>
    </location>
</feature>